<evidence type="ECO:0000256" key="7">
    <source>
        <dbReference type="SAM" id="MobiDB-lite"/>
    </source>
</evidence>
<keyword evidence="2" id="KW-0645">Protease</keyword>
<dbReference type="CDD" id="cd05660">
    <property type="entry name" value="M28_like_PA"/>
    <property type="match status" value="1"/>
</dbReference>
<protein>
    <submittedName>
        <fullName evidence="9">M28 family metallopeptidase</fullName>
    </submittedName>
</protein>
<evidence type="ECO:0000256" key="4">
    <source>
        <dbReference type="ARBA" id="ARBA00022729"/>
    </source>
</evidence>
<evidence type="ECO:0000313" key="10">
    <source>
        <dbReference type="Proteomes" id="UP001501294"/>
    </source>
</evidence>
<evidence type="ECO:0000313" key="9">
    <source>
        <dbReference type="EMBL" id="GAA4343917.1"/>
    </source>
</evidence>
<dbReference type="PROSITE" id="PS51257">
    <property type="entry name" value="PROKAR_LIPOPROTEIN"/>
    <property type="match status" value="1"/>
</dbReference>
<dbReference type="PANTHER" id="PTHR12147">
    <property type="entry name" value="METALLOPEPTIDASE M28 FAMILY MEMBER"/>
    <property type="match status" value="1"/>
</dbReference>
<keyword evidence="10" id="KW-1185">Reference proteome</keyword>
<keyword evidence="5" id="KW-0378">Hydrolase</keyword>
<dbReference type="Gene3D" id="3.40.630.10">
    <property type="entry name" value="Zn peptidases"/>
    <property type="match status" value="1"/>
</dbReference>
<reference evidence="10" key="1">
    <citation type="journal article" date="2019" name="Int. J. Syst. Evol. Microbiol.">
        <title>The Global Catalogue of Microorganisms (GCM) 10K type strain sequencing project: providing services to taxonomists for standard genome sequencing and annotation.</title>
        <authorList>
            <consortium name="The Broad Institute Genomics Platform"/>
            <consortium name="The Broad Institute Genome Sequencing Center for Infectious Disease"/>
            <person name="Wu L."/>
            <person name="Ma J."/>
        </authorList>
    </citation>
    <scope>NUCLEOTIDE SEQUENCE [LARGE SCALE GENOMIC DNA]</scope>
    <source>
        <strain evidence="10">JCM 17727</strain>
    </source>
</reference>
<dbReference type="Pfam" id="PF04389">
    <property type="entry name" value="Peptidase_M28"/>
    <property type="match status" value="1"/>
</dbReference>
<keyword evidence="4" id="KW-0732">Signal</keyword>
<sequence>MKKTTLSLSIAALLLTACGDNDSAKKADASQTAEKAPVKVEQSEKASDKTENKHQNNFLTAYDNIDLDIYKDRVKTLSSDEFEGRSPATEGGRKTSEYLKEQFKAVGAEPGNGDSYFQQVPLISIEADADMQLQLGDATLEYSKDFVAGTSQTVESISLKDSDLVYVGYGVVAPEYDWNDYEGVDMEGKTAVILINDPGFAQPDAGIFQGKAMTYYGRWTYKYEEAARQGAAGAIIIHDTAPASYGWNVVSSSWSGPQYHLPSTGDTPKLDAEMWITLDQAHSLFKQSGLDLAQLQKDALSKDFKPVPLDSKASVDIKNTIQESQSANVIATIPGKKRPDEHVIYMAHWDHLGSRDGMEGDHIYNGAIDNATGTAGIISIAQAFKQLPEAPDRSVTFVAVTAEEQGLLGSKYFAANPTVPLTQIVGAFNIDSMNVSGRMKDFTVVGYPKSEVESYVEQAAKRQGRELRPESAPERGGYYRSDHFSLAKFGVPAVYGGGGTEFRDDADKDAADKWTKMRGECYHSLCDEYHEDWVWQAALDDIKIFFEAGYLLSNSEDFPNWYEGTEFRSIRDESMKQK</sequence>
<keyword evidence="6" id="KW-0862">Zinc</keyword>
<evidence type="ECO:0000256" key="5">
    <source>
        <dbReference type="ARBA" id="ARBA00022801"/>
    </source>
</evidence>
<organism evidence="9 10">
    <name type="scientific">Kangiella taiwanensis</name>
    <dbReference type="NCBI Taxonomy" id="1079179"/>
    <lineage>
        <taxon>Bacteria</taxon>
        <taxon>Pseudomonadati</taxon>
        <taxon>Pseudomonadota</taxon>
        <taxon>Gammaproteobacteria</taxon>
        <taxon>Kangiellales</taxon>
        <taxon>Kangiellaceae</taxon>
        <taxon>Kangiella</taxon>
    </lineage>
</organism>
<proteinExistence type="predicted"/>
<feature type="region of interest" description="Disordered" evidence="7">
    <location>
        <begin position="22"/>
        <end position="55"/>
    </location>
</feature>
<dbReference type="InterPro" id="IPR007484">
    <property type="entry name" value="Peptidase_M28"/>
</dbReference>
<dbReference type="Proteomes" id="UP001501294">
    <property type="component" value="Unassembled WGS sequence"/>
</dbReference>
<dbReference type="Gene3D" id="3.50.30.30">
    <property type="match status" value="1"/>
</dbReference>
<evidence type="ECO:0000256" key="2">
    <source>
        <dbReference type="ARBA" id="ARBA00022670"/>
    </source>
</evidence>
<evidence type="ECO:0000256" key="3">
    <source>
        <dbReference type="ARBA" id="ARBA00022723"/>
    </source>
</evidence>
<evidence type="ECO:0000256" key="1">
    <source>
        <dbReference type="ARBA" id="ARBA00022438"/>
    </source>
</evidence>
<evidence type="ECO:0000256" key="6">
    <source>
        <dbReference type="ARBA" id="ARBA00022833"/>
    </source>
</evidence>
<accession>A0ABP8HSW2</accession>
<dbReference type="CDD" id="cd04821">
    <property type="entry name" value="PA_M28_1_2"/>
    <property type="match status" value="1"/>
</dbReference>
<keyword evidence="3" id="KW-0479">Metal-binding</keyword>
<evidence type="ECO:0000259" key="8">
    <source>
        <dbReference type="Pfam" id="PF04389"/>
    </source>
</evidence>
<feature type="compositionally biased region" description="Basic and acidic residues" evidence="7">
    <location>
        <begin position="36"/>
        <end position="54"/>
    </location>
</feature>
<dbReference type="InterPro" id="IPR046450">
    <property type="entry name" value="PA_dom_sf"/>
</dbReference>
<feature type="domain" description="Peptidase M28" evidence="8">
    <location>
        <begin position="328"/>
        <end position="531"/>
    </location>
</feature>
<dbReference type="RefSeq" id="WP_223577382.1">
    <property type="nucleotide sequence ID" value="NZ_BAABFU010000001.1"/>
</dbReference>
<comment type="caution">
    <text evidence="9">The sequence shown here is derived from an EMBL/GenBank/DDBJ whole genome shotgun (WGS) entry which is preliminary data.</text>
</comment>
<name>A0ABP8HSW2_9GAMM</name>
<dbReference type="InterPro" id="IPR045175">
    <property type="entry name" value="M28_fam"/>
</dbReference>
<dbReference type="SUPFAM" id="SSF52025">
    <property type="entry name" value="PA domain"/>
    <property type="match status" value="1"/>
</dbReference>
<gene>
    <name evidence="9" type="ORF">GCM10023150_02820</name>
</gene>
<dbReference type="EMBL" id="BAABFU010000001">
    <property type="protein sequence ID" value="GAA4343917.1"/>
    <property type="molecule type" value="Genomic_DNA"/>
</dbReference>
<dbReference type="PANTHER" id="PTHR12147:SF56">
    <property type="entry name" value="AMINOPEPTIDASE YDR415C-RELATED"/>
    <property type="match status" value="1"/>
</dbReference>
<keyword evidence="1" id="KW-0031">Aminopeptidase</keyword>
<dbReference type="SUPFAM" id="SSF53187">
    <property type="entry name" value="Zn-dependent exopeptidases"/>
    <property type="match status" value="1"/>
</dbReference>